<name>A0ACB6RY33_9PLEO</name>
<sequence>MGGVMPSLPAVPDVANILPAVPGIPAVGSIVPGLGGAAPALPINPKIIFQISLRSFSRCSSLLLVFSPHCLYLHL</sequence>
<reference evidence="1" key="1">
    <citation type="journal article" date="2020" name="Stud. Mycol.">
        <title>101 Dothideomycetes genomes: a test case for predicting lifestyles and emergence of pathogens.</title>
        <authorList>
            <person name="Haridas S."/>
            <person name="Albert R."/>
            <person name="Binder M."/>
            <person name="Bloem J."/>
            <person name="Labutti K."/>
            <person name="Salamov A."/>
            <person name="Andreopoulos B."/>
            <person name="Baker S."/>
            <person name="Barry K."/>
            <person name="Bills G."/>
            <person name="Bluhm B."/>
            <person name="Cannon C."/>
            <person name="Castanera R."/>
            <person name="Culley D."/>
            <person name="Daum C."/>
            <person name="Ezra D."/>
            <person name="Gonzalez J."/>
            <person name="Henrissat B."/>
            <person name="Kuo A."/>
            <person name="Liang C."/>
            <person name="Lipzen A."/>
            <person name="Lutzoni F."/>
            <person name="Magnuson J."/>
            <person name="Mondo S."/>
            <person name="Nolan M."/>
            <person name="Ohm R."/>
            <person name="Pangilinan J."/>
            <person name="Park H.-J."/>
            <person name="Ramirez L."/>
            <person name="Alfaro M."/>
            <person name="Sun H."/>
            <person name="Tritt A."/>
            <person name="Yoshinaga Y."/>
            <person name="Zwiers L.-H."/>
            <person name="Turgeon B."/>
            <person name="Goodwin S."/>
            <person name="Spatafora J."/>
            <person name="Crous P."/>
            <person name="Grigoriev I."/>
        </authorList>
    </citation>
    <scope>NUCLEOTIDE SEQUENCE</scope>
    <source>
        <strain evidence="1">CBS 525.71</strain>
    </source>
</reference>
<protein>
    <submittedName>
        <fullName evidence="1">Uncharacterized protein</fullName>
    </submittedName>
</protein>
<keyword evidence="2" id="KW-1185">Reference proteome</keyword>
<evidence type="ECO:0000313" key="2">
    <source>
        <dbReference type="Proteomes" id="UP000799754"/>
    </source>
</evidence>
<accession>A0ACB6RY33</accession>
<gene>
    <name evidence="1" type="ORF">BU25DRAFT_411465</name>
</gene>
<evidence type="ECO:0000313" key="1">
    <source>
        <dbReference type="EMBL" id="KAF2626945.1"/>
    </source>
</evidence>
<organism evidence="1 2">
    <name type="scientific">Macroventuria anomochaeta</name>
    <dbReference type="NCBI Taxonomy" id="301207"/>
    <lineage>
        <taxon>Eukaryota</taxon>
        <taxon>Fungi</taxon>
        <taxon>Dikarya</taxon>
        <taxon>Ascomycota</taxon>
        <taxon>Pezizomycotina</taxon>
        <taxon>Dothideomycetes</taxon>
        <taxon>Pleosporomycetidae</taxon>
        <taxon>Pleosporales</taxon>
        <taxon>Pleosporineae</taxon>
        <taxon>Didymellaceae</taxon>
        <taxon>Macroventuria</taxon>
    </lineage>
</organism>
<proteinExistence type="predicted"/>
<comment type="caution">
    <text evidence="1">The sequence shown here is derived from an EMBL/GenBank/DDBJ whole genome shotgun (WGS) entry which is preliminary data.</text>
</comment>
<dbReference type="EMBL" id="MU006719">
    <property type="protein sequence ID" value="KAF2626945.1"/>
    <property type="molecule type" value="Genomic_DNA"/>
</dbReference>
<dbReference type="Proteomes" id="UP000799754">
    <property type="component" value="Unassembled WGS sequence"/>
</dbReference>